<dbReference type="PIRSF" id="PIRSF000077">
    <property type="entry name" value="Thioredoxin"/>
    <property type="match status" value="1"/>
</dbReference>
<feature type="site" description="Contributes to redox potential value" evidence="7">
    <location>
        <position position="48"/>
    </location>
</feature>
<evidence type="ECO:0000256" key="3">
    <source>
        <dbReference type="ARBA" id="ARBA00022982"/>
    </source>
</evidence>
<dbReference type="Pfam" id="PF00085">
    <property type="entry name" value="Thioredoxin"/>
    <property type="match status" value="1"/>
</dbReference>
<keyword evidence="2" id="KW-0813">Transport</keyword>
<dbReference type="PROSITE" id="PS00194">
    <property type="entry name" value="THIOREDOXIN_1"/>
    <property type="match status" value="1"/>
</dbReference>
<dbReference type="Gene3D" id="3.40.30.10">
    <property type="entry name" value="Glutaredoxin"/>
    <property type="match status" value="1"/>
</dbReference>
<proteinExistence type="inferred from homology"/>
<comment type="caution">
    <text evidence="10">The sequence shown here is derived from an EMBL/GenBank/DDBJ whole genome shotgun (WGS) entry which is preliminary data.</text>
</comment>
<keyword evidence="3" id="KW-0249">Electron transport</keyword>
<dbReference type="PANTHER" id="PTHR45663">
    <property type="entry name" value="GEO12009P1"/>
    <property type="match status" value="1"/>
</dbReference>
<comment type="function">
    <text evidence="1">Participates in various redox reactions through the reversible oxidation of its active center dithiol to a disulfide and catalyzes dithiol-disulfide exchange reactions.</text>
</comment>
<dbReference type="Proteomes" id="UP000530660">
    <property type="component" value="Unassembled WGS sequence"/>
</dbReference>
<dbReference type="OrthoDB" id="2121326at2759"/>
<sequence length="126" mass="13822">MRGQRPTPNGLAALRSKAPSITDDRFETEVLQAETPVLVDFYAEWCGPCKLIAPLIDWAAAEYSGKVKIFKLDTEQNPKFLPRYGISGLPTLILLRNGDVVAQHEGAIGKSALVQFLSENLPEIAL</sequence>
<keyword evidence="5 8" id="KW-0676">Redox-active center</keyword>
<reference evidence="10 11" key="1">
    <citation type="journal article" date="2020" name="J. Phycol.">
        <title>Comparative genome analysis reveals Cyanidiococcus gen. nov., a new extremophilic red algal genus sister to Cyanidioschyzon (Cyanidioschyzonaceae, Rhodophyta).</title>
        <authorList>
            <person name="Liu S.-L."/>
            <person name="Chiang Y.-R."/>
            <person name="Yoon H.S."/>
            <person name="Fu H.-Y."/>
        </authorList>
    </citation>
    <scope>NUCLEOTIDE SEQUENCE [LARGE SCALE GENOMIC DNA]</scope>
    <source>
        <strain evidence="10 11">THAL066</strain>
    </source>
</reference>
<dbReference type="EMBL" id="VWRR01000002">
    <property type="protein sequence ID" value="KAF6004765.1"/>
    <property type="molecule type" value="Genomic_DNA"/>
</dbReference>
<keyword evidence="11" id="KW-1185">Reference proteome</keyword>
<evidence type="ECO:0000256" key="8">
    <source>
        <dbReference type="PIRSR" id="PIRSR000077-4"/>
    </source>
</evidence>
<dbReference type="NCBIfam" id="TIGR01068">
    <property type="entry name" value="thioredoxin"/>
    <property type="match status" value="1"/>
</dbReference>
<evidence type="ECO:0000256" key="5">
    <source>
        <dbReference type="ARBA" id="ARBA00023284"/>
    </source>
</evidence>
<evidence type="ECO:0000313" key="11">
    <source>
        <dbReference type="Proteomes" id="UP000530660"/>
    </source>
</evidence>
<feature type="active site" description="Nucleophile" evidence="7">
    <location>
        <position position="46"/>
    </location>
</feature>
<dbReference type="FunFam" id="3.40.30.10:FF:000001">
    <property type="entry name" value="Thioredoxin"/>
    <property type="match status" value="1"/>
</dbReference>
<keyword evidence="4 8" id="KW-1015">Disulfide bond</keyword>
<evidence type="ECO:0000256" key="1">
    <source>
        <dbReference type="ARBA" id="ARBA00003318"/>
    </source>
</evidence>
<dbReference type="InterPro" id="IPR013766">
    <property type="entry name" value="Thioredoxin_domain"/>
</dbReference>
<feature type="disulfide bond" description="Redox-active" evidence="8">
    <location>
        <begin position="46"/>
        <end position="49"/>
    </location>
</feature>
<evidence type="ECO:0000256" key="7">
    <source>
        <dbReference type="PIRSR" id="PIRSR000077-1"/>
    </source>
</evidence>
<feature type="site" description="Contributes to redox potential value" evidence="7">
    <location>
        <position position="47"/>
    </location>
</feature>
<evidence type="ECO:0000256" key="4">
    <source>
        <dbReference type="ARBA" id="ARBA00023157"/>
    </source>
</evidence>
<feature type="active site" description="Nucleophile" evidence="7">
    <location>
        <position position="49"/>
    </location>
</feature>
<dbReference type="PANTHER" id="PTHR45663:SF11">
    <property type="entry name" value="GEO12009P1"/>
    <property type="match status" value="1"/>
</dbReference>
<organism evidence="10 11">
    <name type="scientific">Cyanidiococcus yangmingshanensis</name>
    <dbReference type="NCBI Taxonomy" id="2690220"/>
    <lineage>
        <taxon>Eukaryota</taxon>
        <taxon>Rhodophyta</taxon>
        <taxon>Bangiophyceae</taxon>
        <taxon>Cyanidiales</taxon>
        <taxon>Cyanidiaceae</taxon>
        <taxon>Cyanidiococcus</taxon>
    </lineage>
</organism>
<feature type="domain" description="Thioredoxin" evidence="9">
    <location>
        <begin position="12"/>
        <end position="122"/>
    </location>
</feature>
<name>A0A7J7INP8_9RHOD</name>
<evidence type="ECO:0000256" key="2">
    <source>
        <dbReference type="ARBA" id="ARBA00022448"/>
    </source>
</evidence>
<dbReference type="InterPro" id="IPR005746">
    <property type="entry name" value="Thioredoxin"/>
</dbReference>
<dbReference type="GO" id="GO:0015035">
    <property type="term" value="F:protein-disulfide reductase activity"/>
    <property type="evidence" value="ECO:0007669"/>
    <property type="project" value="InterPro"/>
</dbReference>
<protein>
    <recommendedName>
        <fullName evidence="6">Thioredoxin</fullName>
    </recommendedName>
</protein>
<dbReference type="AlphaFoldDB" id="A0A7J7INP8"/>
<dbReference type="PRINTS" id="PR00421">
    <property type="entry name" value="THIOREDOXIN"/>
</dbReference>
<dbReference type="SUPFAM" id="SSF52833">
    <property type="entry name" value="Thioredoxin-like"/>
    <property type="match status" value="1"/>
</dbReference>
<gene>
    <name evidence="10" type="ORF">F1559_001239</name>
</gene>
<accession>A0A7J7INP8</accession>
<comment type="similarity">
    <text evidence="6">Belongs to the thioredoxin family.</text>
</comment>
<evidence type="ECO:0000256" key="6">
    <source>
        <dbReference type="PIRNR" id="PIRNR000077"/>
    </source>
</evidence>
<dbReference type="InterPro" id="IPR036249">
    <property type="entry name" value="Thioredoxin-like_sf"/>
</dbReference>
<feature type="site" description="Deprotonates C-terminal active site Cys" evidence="7">
    <location>
        <position position="40"/>
    </location>
</feature>
<dbReference type="CDD" id="cd02947">
    <property type="entry name" value="TRX_family"/>
    <property type="match status" value="1"/>
</dbReference>
<dbReference type="PROSITE" id="PS51352">
    <property type="entry name" value="THIOREDOXIN_2"/>
    <property type="match status" value="1"/>
</dbReference>
<evidence type="ECO:0000313" key="10">
    <source>
        <dbReference type="EMBL" id="KAF6004765.1"/>
    </source>
</evidence>
<dbReference type="InterPro" id="IPR017937">
    <property type="entry name" value="Thioredoxin_CS"/>
</dbReference>
<evidence type="ECO:0000259" key="9">
    <source>
        <dbReference type="PROSITE" id="PS51352"/>
    </source>
</evidence>
<dbReference type="GO" id="GO:0005737">
    <property type="term" value="C:cytoplasm"/>
    <property type="evidence" value="ECO:0007669"/>
    <property type="project" value="TreeGrafter"/>
</dbReference>